<evidence type="ECO:0000313" key="8">
    <source>
        <dbReference type="EMBL" id="KIK08662.1"/>
    </source>
</evidence>
<keyword evidence="9" id="KW-1185">Reference proteome</keyword>
<comment type="similarity">
    <text evidence="1">Belongs to the APC5 family.</text>
</comment>
<feature type="domain" description="Anaphase-promoting complex subunit 5" evidence="7">
    <location>
        <begin position="208"/>
        <end position="280"/>
    </location>
</feature>
<keyword evidence="5" id="KW-0833">Ubl conjugation pathway</keyword>
<keyword evidence="4" id="KW-0498">Mitosis</keyword>
<dbReference type="HOGENOM" id="CLU_025689_0_0_1"/>
<reference evidence="8 9" key="1">
    <citation type="submission" date="2014-04" db="EMBL/GenBank/DDBJ databases">
        <authorList>
            <consortium name="DOE Joint Genome Institute"/>
            <person name="Kuo A."/>
            <person name="Kohler A."/>
            <person name="Nagy L.G."/>
            <person name="Floudas D."/>
            <person name="Copeland A."/>
            <person name="Barry K.W."/>
            <person name="Cichocki N."/>
            <person name="Veneault-Fourrey C."/>
            <person name="LaButti K."/>
            <person name="Lindquist E.A."/>
            <person name="Lipzen A."/>
            <person name="Lundell T."/>
            <person name="Morin E."/>
            <person name="Murat C."/>
            <person name="Sun H."/>
            <person name="Tunlid A."/>
            <person name="Henrissat B."/>
            <person name="Grigoriev I.V."/>
            <person name="Hibbett D.S."/>
            <person name="Martin F."/>
            <person name="Nordberg H.P."/>
            <person name="Cantor M.N."/>
            <person name="Hua S.X."/>
        </authorList>
    </citation>
    <scope>NUCLEOTIDE SEQUENCE [LARGE SCALE GENOMIC DNA]</scope>
    <source>
        <strain evidence="8 9">LaAM-08-1</strain>
    </source>
</reference>
<protein>
    <recommendedName>
        <fullName evidence="2">Anaphase-promoting complex subunit 5</fullName>
    </recommendedName>
</protein>
<dbReference type="OrthoDB" id="2504561at2759"/>
<dbReference type="GO" id="GO:0005680">
    <property type="term" value="C:anaphase-promoting complex"/>
    <property type="evidence" value="ECO:0007669"/>
    <property type="project" value="InterPro"/>
</dbReference>
<evidence type="ECO:0000256" key="2">
    <source>
        <dbReference type="ARBA" id="ARBA00016066"/>
    </source>
</evidence>
<keyword evidence="6" id="KW-0131">Cell cycle</keyword>
<sequence length="668" mass="76625">MDDAPPLTDHVLRPHHVMLLSILMIAYKDLKIKKLPAPFALHLHRVLLNEIAEVAQPKPHQDLIKEIGSGPRADSDDCREFMLGIRTIHSDISSAEKMSNFLENVPSLFMERSTEEHPRFLRRSLFGYFCRRCFVSYAKLSFSGLTKLRLDYQAWCAGDSHAGYEPVQKDQLNSDLLIHKTQTDKKTWAKPDAYEAWEKGKAVGDENLAAENLRRFFEQHFHENNDSGVRQHALLNLVQMHYIRGEYVAARKLLSEAITVARTSNDRLTLQHCISMLHRLPPTKPGERSFLNEVQPDLHPLEILYDIKKLLDEQNNQPLTVAFAKIFQALGLYDHWLDVQLALFVEEQQWAQHAVQSVVWREAGCEKLATVEENIVIAFTDSGSEDSNRITVLLNRSYKQARQGNYEGSLSMLLDPAVWRGLTLHDYGSWAHQIWHILALRATRRGQTRLYREFLLPRRPLGPYNEKEYLFNTRSAEMSPIRESLHFVLQTRQTDQAQTAIEHLLRGLWDSEFLCRLNHYRTGIILLADIGLEFGISKKSKRILEEIMPQIIGGEDLEQRAVAAFTLARCIISAGAPSASALREALPYLLMAESDFEALEIYRSLKDVQYMLSVVYANLELEAERDESAKRHTLTELRERELEGVVVDEELKNIFELIALIGAALADR</sequence>
<proteinExistence type="inferred from homology"/>
<organism evidence="8 9">
    <name type="scientific">Laccaria amethystina LaAM-08-1</name>
    <dbReference type="NCBI Taxonomy" id="1095629"/>
    <lineage>
        <taxon>Eukaryota</taxon>
        <taxon>Fungi</taxon>
        <taxon>Dikarya</taxon>
        <taxon>Basidiomycota</taxon>
        <taxon>Agaricomycotina</taxon>
        <taxon>Agaricomycetes</taxon>
        <taxon>Agaricomycetidae</taxon>
        <taxon>Agaricales</taxon>
        <taxon>Agaricineae</taxon>
        <taxon>Hydnangiaceae</taxon>
        <taxon>Laccaria</taxon>
    </lineage>
</organism>
<dbReference type="PANTHER" id="PTHR12830">
    <property type="entry name" value="ANAPHASE-PROMOTING COMPLEX SUBUNIT 5"/>
    <property type="match status" value="1"/>
</dbReference>
<evidence type="ECO:0000256" key="5">
    <source>
        <dbReference type="ARBA" id="ARBA00022786"/>
    </source>
</evidence>
<dbReference type="Proteomes" id="UP000054477">
    <property type="component" value="Unassembled WGS sequence"/>
</dbReference>
<reference evidence="9" key="2">
    <citation type="submission" date="2015-01" db="EMBL/GenBank/DDBJ databases">
        <title>Evolutionary Origins and Diversification of the Mycorrhizal Mutualists.</title>
        <authorList>
            <consortium name="DOE Joint Genome Institute"/>
            <consortium name="Mycorrhizal Genomics Consortium"/>
            <person name="Kohler A."/>
            <person name="Kuo A."/>
            <person name="Nagy L.G."/>
            <person name="Floudas D."/>
            <person name="Copeland A."/>
            <person name="Barry K.W."/>
            <person name="Cichocki N."/>
            <person name="Veneault-Fourrey C."/>
            <person name="LaButti K."/>
            <person name="Lindquist E.A."/>
            <person name="Lipzen A."/>
            <person name="Lundell T."/>
            <person name="Morin E."/>
            <person name="Murat C."/>
            <person name="Riley R."/>
            <person name="Ohm R."/>
            <person name="Sun H."/>
            <person name="Tunlid A."/>
            <person name="Henrissat B."/>
            <person name="Grigoriev I.V."/>
            <person name="Hibbett D.S."/>
            <person name="Martin F."/>
        </authorList>
    </citation>
    <scope>NUCLEOTIDE SEQUENCE [LARGE SCALE GENOMIC DNA]</scope>
    <source>
        <strain evidence="9">LaAM-08-1</strain>
    </source>
</reference>
<name>A0A0C9YDY9_9AGAR</name>
<dbReference type="InterPro" id="IPR026000">
    <property type="entry name" value="Apc5_dom"/>
</dbReference>
<evidence type="ECO:0000313" key="9">
    <source>
        <dbReference type="Proteomes" id="UP000054477"/>
    </source>
</evidence>
<evidence type="ECO:0000259" key="7">
    <source>
        <dbReference type="Pfam" id="PF12862"/>
    </source>
</evidence>
<gene>
    <name evidence="8" type="ORF">K443DRAFT_128128</name>
</gene>
<dbReference type="GO" id="GO:0045842">
    <property type="term" value="P:positive regulation of mitotic metaphase/anaphase transition"/>
    <property type="evidence" value="ECO:0007669"/>
    <property type="project" value="TreeGrafter"/>
</dbReference>
<accession>A0A0C9YDY9</accession>
<dbReference type="AlphaFoldDB" id="A0A0C9YDY9"/>
<dbReference type="Pfam" id="PF12862">
    <property type="entry name" value="ANAPC5"/>
    <property type="match status" value="1"/>
</dbReference>
<dbReference type="STRING" id="1095629.A0A0C9YDY9"/>
<evidence type="ECO:0000256" key="6">
    <source>
        <dbReference type="ARBA" id="ARBA00023306"/>
    </source>
</evidence>
<evidence type="ECO:0000256" key="3">
    <source>
        <dbReference type="ARBA" id="ARBA00022618"/>
    </source>
</evidence>
<dbReference type="GO" id="GO:0031145">
    <property type="term" value="P:anaphase-promoting complex-dependent catabolic process"/>
    <property type="evidence" value="ECO:0007669"/>
    <property type="project" value="TreeGrafter"/>
</dbReference>
<dbReference type="GO" id="GO:0051301">
    <property type="term" value="P:cell division"/>
    <property type="evidence" value="ECO:0007669"/>
    <property type="project" value="UniProtKB-KW"/>
</dbReference>
<dbReference type="PANTHER" id="PTHR12830:SF9">
    <property type="entry name" value="ANAPHASE-PROMOTING COMPLEX SUBUNIT 5"/>
    <property type="match status" value="1"/>
</dbReference>
<dbReference type="EMBL" id="KN838541">
    <property type="protein sequence ID" value="KIK08662.1"/>
    <property type="molecule type" value="Genomic_DNA"/>
</dbReference>
<dbReference type="InterPro" id="IPR037679">
    <property type="entry name" value="Apc5"/>
</dbReference>
<evidence type="ECO:0000256" key="4">
    <source>
        <dbReference type="ARBA" id="ARBA00022776"/>
    </source>
</evidence>
<evidence type="ECO:0000256" key="1">
    <source>
        <dbReference type="ARBA" id="ARBA00007450"/>
    </source>
</evidence>
<keyword evidence="3" id="KW-0132">Cell division</keyword>
<dbReference type="GO" id="GO:0070979">
    <property type="term" value="P:protein K11-linked ubiquitination"/>
    <property type="evidence" value="ECO:0007669"/>
    <property type="project" value="TreeGrafter"/>
</dbReference>